<dbReference type="EMBL" id="UINC01007343">
    <property type="protein sequence ID" value="SVA32790.1"/>
    <property type="molecule type" value="Genomic_DNA"/>
</dbReference>
<dbReference type="Gene3D" id="2.30.110.10">
    <property type="entry name" value="Electron Transport, Fmn-binding Protein, Chain A"/>
    <property type="match status" value="1"/>
</dbReference>
<evidence type="ECO:0000256" key="2">
    <source>
        <dbReference type="ARBA" id="ARBA00049106"/>
    </source>
</evidence>
<organism evidence="3">
    <name type="scientific">marine metagenome</name>
    <dbReference type="NCBI Taxonomy" id="408172"/>
    <lineage>
        <taxon>unclassified sequences</taxon>
        <taxon>metagenomes</taxon>
        <taxon>ecological metagenomes</taxon>
    </lineage>
</organism>
<evidence type="ECO:0000256" key="1">
    <source>
        <dbReference type="ARBA" id="ARBA00008710"/>
    </source>
</evidence>
<evidence type="ECO:0008006" key="4">
    <source>
        <dbReference type="Google" id="ProtNLM"/>
    </source>
</evidence>
<reference evidence="3" key="1">
    <citation type="submission" date="2018-05" db="EMBL/GenBank/DDBJ databases">
        <authorList>
            <person name="Lanie J.A."/>
            <person name="Ng W.-L."/>
            <person name="Kazmierczak K.M."/>
            <person name="Andrzejewski T.M."/>
            <person name="Davidsen T.M."/>
            <person name="Wayne K.J."/>
            <person name="Tettelin H."/>
            <person name="Glass J.I."/>
            <person name="Rusch D."/>
            <person name="Podicherti R."/>
            <person name="Tsui H.-C.T."/>
            <person name="Winkler M.E."/>
        </authorList>
    </citation>
    <scope>NUCLEOTIDE SEQUENCE</scope>
</reference>
<dbReference type="GO" id="GO:0070967">
    <property type="term" value="F:coenzyme F420 binding"/>
    <property type="evidence" value="ECO:0007669"/>
    <property type="project" value="TreeGrafter"/>
</dbReference>
<dbReference type="PANTHER" id="PTHR39428:SF1">
    <property type="entry name" value="F420H(2)-DEPENDENT QUINONE REDUCTASE RV1261C"/>
    <property type="match status" value="1"/>
</dbReference>
<dbReference type="GO" id="GO:0016491">
    <property type="term" value="F:oxidoreductase activity"/>
    <property type="evidence" value="ECO:0007669"/>
    <property type="project" value="InterPro"/>
</dbReference>
<sequence length="177" mass="19342">MGALRELGFEVKPANALQRMIQAVTSTPPMAWLFSKTLYQQDKALFKVSGGRLTVPALLAGLPVVMFTTTGAKTGKRRTMPLLGIPVGEDLAVIGSNYGQKNTPGWVYNLEADPSATVGYRDRSVEVVARRADEAETDRVFDLAGAVYPGYAKYRVRADHRVIRVFVLETDTHGVSL</sequence>
<comment type="similarity">
    <text evidence="1">Belongs to the F420H(2)-dependent quinone reductase family.</text>
</comment>
<accession>A0A381UXF1</accession>
<dbReference type="PANTHER" id="PTHR39428">
    <property type="entry name" value="F420H(2)-DEPENDENT QUINONE REDUCTASE RV1261C"/>
    <property type="match status" value="1"/>
</dbReference>
<dbReference type="Pfam" id="PF04075">
    <property type="entry name" value="F420H2_quin_red"/>
    <property type="match status" value="1"/>
</dbReference>
<protein>
    <recommendedName>
        <fullName evidence="4">Nitroreductase family deazaflavin-dependent oxidoreductase</fullName>
    </recommendedName>
</protein>
<proteinExistence type="inferred from homology"/>
<comment type="catalytic activity">
    <reaction evidence="2">
        <text>oxidized coenzyme F420-(gamma-L-Glu)(n) + a quinol + H(+) = reduced coenzyme F420-(gamma-L-Glu)(n) + a quinone</text>
        <dbReference type="Rhea" id="RHEA:39663"/>
        <dbReference type="Rhea" id="RHEA-COMP:12939"/>
        <dbReference type="Rhea" id="RHEA-COMP:14378"/>
        <dbReference type="ChEBI" id="CHEBI:15378"/>
        <dbReference type="ChEBI" id="CHEBI:24646"/>
        <dbReference type="ChEBI" id="CHEBI:132124"/>
        <dbReference type="ChEBI" id="CHEBI:133980"/>
        <dbReference type="ChEBI" id="CHEBI:139511"/>
    </reaction>
</comment>
<name>A0A381UXF1_9ZZZZ</name>
<dbReference type="GO" id="GO:0005886">
    <property type="term" value="C:plasma membrane"/>
    <property type="evidence" value="ECO:0007669"/>
    <property type="project" value="TreeGrafter"/>
</dbReference>
<dbReference type="NCBIfam" id="TIGR00026">
    <property type="entry name" value="hi_GC_TIGR00026"/>
    <property type="match status" value="1"/>
</dbReference>
<gene>
    <name evidence="3" type="ORF">METZ01_LOCUS85644</name>
</gene>
<dbReference type="InterPro" id="IPR004378">
    <property type="entry name" value="F420H2_quin_Rdtase"/>
</dbReference>
<dbReference type="InterPro" id="IPR012349">
    <property type="entry name" value="Split_barrel_FMN-bd"/>
</dbReference>
<dbReference type="AlphaFoldDB" id="A0A381UXF1"/>
<evidence type="ECO:0000313" key="3">
    <source>
        <dbReference type="EMBL" id="SVA32790.1"/>
    </source>
</evidence>